<protein>
    <submittedName>
        <fullName evidence="1">Uncharacterized protein</fullName>
    </submittedName>
</protein>
<keyword evidence="2" id="KW-1185">Reference proteome</keyword>
<dbReference type="OrthoDB" id="20595at10239"/>
<dbReference type="RefSeq" id="YP_007877582.1">
    <property type="nucleotide sequence ID" value="NC_021071.1"/>
</dbReference>
<dbReference type="Proteomes" id="UP000201235">
    <property type="component" value="Segment"/>
</dbReference>
<sequence>MDLQLEREYAIDNMADSLFDQMKSLIKVDQQLDALAICEEWLVDGKDPQDGDYKFIFLKNFTLEDN</sequence>
<dbReference type="KEGG" id="vg:15311998"/>
<evidence type="ECO:0000313" key="1">
    <source>
        <dbReference type="EMBL" id="AGH26347.1"/>
    </source>
</evidence>
<organism evidence="1 2">
    <name type="scientific">Cyanophage P-RSM1</name>
    <dbReference type="NCBI Taxonomy" id="536444"/>
    <lineage>
        <taxon>Viruses</taxon>
        <taxon>Duplodnaviria</taxon>
        <taxon>Heunggongvirae</taxon>
        <taxon>Uroviricota</taxon>
        <taxon>Caudoviricetes</taxon>
        <taxon>Pantevenvirales</taxon>
        <taxon>Kyanoviridae</taxon>
        <taxon>Emcearvirus</taxon>
        <taxon>Emcearvirus gerard</taxon>
    </lineage>
</organism>
<proteinExistence type="predicted"/>
<name>M4QHG4_9CAUD</name>
<gene>
    <name evidence="1" type="ORF">CPPG_00030</name>
</gene>
<dbReference type="GeneID" id="15311998"/>
<evidence type="ECO:0000313" key="2">
    <source>
        <dbReference type="Proteomes" id="UP000201235"/>
    </source>
</evidence>
<reference evidence="1 2" key="1">
    <citation type="submission" date="2010-11" db="EMBL/GenBank/DDBJ databases">
        <title>The Genome Sequence of Cyanophage P-RSM1.</title>
        <authorList>
            <consortium name="The Broad Institute Genome Sequencing Platform"/>
            <person name="Henn M.R."/>
            <person name="Sullivan M.S."/>
            <person name="Osburne M.S."/>
            <person name="Levin J."/>
            <person name="Malboeuf C."/>
            <person name="Casali M."/>
            <person name="Russ C."/>
            <person name="Lennon N."/>
            <person name="Chapman S.B."/>
            <person name="Erlich R."/>
            <person name="Young S.K."/>
            <person name="Yandava C."/>
            <person name="Zeng Q."/>
            <person name="Alvarado L."/>
            <person name="Anderson S."/>
            <person name="Berlin A."/>
            <person name="Chen Z."/>
            <person name="Freedman E."/>
            <person name="Gellesch M."/>
            <person name="Goldberg J."/>
            <person name="Green L."/>
            <person name="Griggs A."/>
            <person name="Gujja S."/>
            <person name="Heilman E.R."/>
            <person name="Heiman D."/>
            <person name="Hollinger A."/>
            <person name="Howarth C."/>
            <person name="Larson L."/>
            <person name="Mehta T."/>
            <person name="Pearson M."/>
            <person name="Roberts A."/>
            <person name="Ryan E."/>
            <person name="Saif S."/>
            <person name="Shea T."/>
            <person name="Shenoy N."/>
            <person name="Sisk P."/>
            <person name="Stolte C."/>
            <person name="Sykes S."/>
            <person name="White J."/>
            <person name="Yu Q."/>
            <person name="Coleman M.L."/>
            <person name="Huang K.H."/>
            <person name="Weigele P.R."/>
            <person name="DeFrancesco A.S."/>
            <person name="Kern S.E."/>
            <person name="Thompson L.R."/>
            <person name="Fu R."/>
            <person name="Hombeck B."/>
            <person name="Chisholm S.W."/>
            <person name="Haas B."/>
            <person name="Nusbaum C."/>
            <person name="Birren B."/>
        </authorList>
    </citation>
    <scope>NUCLEOTIDE SEQUENCE [LARGE SCALE GENOMIC DNA]</scope>
    <source>
        <strain evidence="1 2">P-RSM1</strain>
    </source>
</reference>
<accession>M4QHG4</accession>
<dbReference type="EMBL" id="HQ634175">
    <property type="protein sequence ID" value="AGH26347.1"/>
    <property type="molecule type" value="Genomic_DNA"/>
</dbReference>